<dbReference type="Proteomes" id="UP000238413">
    <property type="component" value="Chromosome"/>
</dbReference>
<organism evidence="1 2">
    <name type="scientific">Streptomyces dengpaensis</name>
    <dbReference type="NCBI Taxonomy" id="2049881"/>
    <lineage>
        <taxon>Bacteria</taxon>
        <taxon>Bacillati</taxon>
        <taxon>Actinomycetota</taxon>
        <taxon>Actinomycetes</taxon>
        <taxon>Kitasatosporales</taxon>
        <taxon>Streptomycetaceae</taxon>
        <taxon>Streptomyces</taxon>
    </lineage>
</organism>
<sequence>MGINLAACPHQDTAAWSVSKNTEENVSWWGERFEMQVQGILNTGPVTPTDRTYDLRVLQRHCPDFIDPTDWVFDGSCYIANEWDVHLRLVRDGGAVRLEQTVTSPDGGPLDSGFQFTWD</sequence>
<proteinExistence type="predicted"/>
<accession>A0ABM6SLV9</accession>
<evidence type="ECO:0000313" key="2">
    <source>
        <dbReference type="Proteomes" id="UP000238413"/>
    </source>
</evidence>
<name>A0ABM6SLV9_9ACTN</name>
<dbReference type="EMBL" id="CP026652">
    <property type="protein sequence ID" value="AVH55312.1"/>
    <property type="molecule type" value="Genomic_DNA"/>
</dbReference>
<evidence type="ECO:0000313" key="1">
    <source>
        <dbReference type="EMBL" id="AVH55312.1"/>
    </source>
</evidence>
<reference evidence="1 2" key="1">
    <citation type="submission" date="2018-02" db="EMBL/GenBank/DDBJ databases">
        <title>Complete genome sequence of Streptomyces dengpaensis, the producer of angucyclines.</title>
        <authorList>
            <person name="Yumei L."/>
        </authorList>
    </citation>
    <scope>NUCLEOTIDE SEQUENCE [LARGE SCALE GENOMIC DNA]</scope>
    <source>
        <strain evidence="1 2">XZHG99</strain>
    </source>
</reference>
<keyword evidence="2" id="KW-1185">Reference proteome</keyword>
<protein>
    <submittedName>
        <fullName evidence="1">Uncharacterized protein</fullName>
    </submittedName>
</protein>
<gene>
    <name evidence="1" type="ORF">C4B68_05370</name>
</gene>
<dbReference type="RefSeq" id="WP_099502703.1">
    <property type="nucleotide sequence ID" value="NZ_CP026652.1"/>
</dbReference>